<dbReference type="CDD" id="cd11283">
    <property type="entry name" value="ADF_GMF-beta_like"/>
    <property type="match status" value="1"/>
</dbReference>
<evidence type="ECO:0000313" key="8">
    <source>
        <dbReference type="EMBL" id="JAG32064.1"/>
    </source>
</evidence>
<evidence type="ECO:0000256" key="4">
    <source>
        <dbReference type="ARBA" id="ARBA00022490"/>
    </source>
</evidence>
<dbReference type="PIRSF" id="PIRSF001788">
    <property type="entry name" value="GMF-beta"/>
    <property type="match status" value="1"/>
</dbReference>
<keyword evidence="4" id="KW-0963">Cytoplasm</keyword>
<reference evidence="8" key="1">
    <citation type="journal article" date="2014" name="PLoS ONE">
        <title>Transcriptome-Based Identification of ABC Transporters in the Western Tarnished Plant Bug Lygus hesperus.</title>
        <authorList>
            <person name="Hull J.J."/>
            <person name="Chaney K."/>
            <person name="Geib S.M."/>
            <person name="Fabrick J.A."/>
            <person name="Brent C.S."/>
            <person name="Walsh D."/>
            <person name="Lavine L.C."/>
        </authorList>
    </citation>
    <scope>NUCLEOTIDE SEQUENCE</scope>
</reference>
<evidence type="ECO:0000256" key="3">
    <source>
        <dbReference type="ARBA" id="ARBA00010055"/>
    </source>
</evidence>
<dbReference type="GO" id="GO:0034316">
    <property type="term" value="P:negative regulation of Arp2/3 complex-mediated actin nucleation"/>
    <property type="evidence" value="ECO:0007669"/>
    <property type="project" value="TreeGrafter"/>
</dbReference>
<dbReference type="PROSITE" id="PS51263">
    <property type="entry name" value="ADF_H"/>
    <property type="match status" value="1"/>
</dbReference>
<keyword evidence="5" id="KW-0539">Nucleus</keyword>
<dbReference type="PANTHER" id="PTHR11249">
    <property type="entry name" value="GLIAL FACTOR NATURATION FACTOR"/>
    <property type="match status" value="1"/>
</dbReference>
<dbReference type="InterPro" id="IPR002108">
    <property type="entry name" value="ADF-H"/>
</dbReference>
<dbReference type="GO" id="GO:0005634">
    <property type="term" value="C:nucleus"/>
    <property type="evidence" value="ECO:0007669"/>
    <property type="project" value="UniProtKB-SubCell"/>
</dbReference>
<protein>
    <submittedName>
        <fullName evidence="8">Glia maturation factor beta</fullName>
    </submittedName>
</protein>
<dbReference type="GO" id="GO:0003779">
    <property type="term" value="F:actin binding"/>
    <property type="evidence" value="ECO:0007669"/>
    <property type="project" value="InterPro"/>
</dbReference>
<dbReference type="Pfam" id="PF00241">
    <property type="entry name" value="Cofilin_ADF"/>
    <property type="match status" value="1"/>
</dbReference>
<gene>
    <name evidence="8" type="primary">GMFB</name>
    <name evidence="8" type="ORF">CM83_80077</name>
</gene>
<sequence length="139" mass="16209">MSNVNICDINDEVRESIKKFKFRKAESSAALILKVDRDSQTICIDELVEDTTLDDLQEVLPGHQPRYVIYTCKMEHSDGRTSYPMCFIYVTPRDCQTELQIMYAGSKIALQKEVNLSHVYEVRELDELTDEWLLEKLKK</sequence>
<evidence type="ECO:0000256" key="6">
    <source>
        <dbReference type="PIRNR" id="PIRNR001788"/>
    </source>
</evidence>
<evidence type="ECO:0000259" key="7">
    <source>
        <dbReference type="PROSITE" id="PS51263"/>
    </source>
</evidence>
<comment type="similarity">
    <text evidence="3 6">Belongs to the actin-binding proteins ADF family. GMF subfamily.</text>
</comment>
<accession>A0A0A9YIS6</accession>
<reference evidence="8" key="2">
    <citation type="submission" date="2014-07" db="EMBL/GenBank/DDBJ databases">
        <authorList>
            <person name="Hull J."/>
        </authorList>
    </citation>
    <scope>NUCLEOTIDE SEQUENCE</scope>
</reference>
<feature type="domain" description="ADF-H" evidence="7">
    <location>
        <begin position="3"/>
        <end position="138"/>
    </location>
</feature>
<dbReference type="EMBL" id="GBHO01011540">
    <property type="protein sequence ID" value="JAG32064.1"/>
    <property type="molecule type" value="Transcribed_RNA"/>
</dbReference>
<dbReference type="GO" id="GO:0030864">
    <property type="term" value="C:cortical actin cytoskeleton"/>
    <property type="evidence" value="ECO:0007669"/>
    <property type="project" value="TreeGrafter"/>
</dbReference>
<dbReference type="GO" id="GO:0071933">
    <property type="term" value="F:Arp2/3 complex binding"/>
    <property type="evidence" value="ECO:0007669"/>
    <property type="project" value="InterPro"/>
</dbReference>
<evidence type="ECO:0000256" key="2">
    <source>
        <dbReference type="ARBA" id="ARBA00004496"/>
    </source>
</evidence>
<dbReference type="AlphaFoldDB" id="A0A0A9YIS6"/>
<dbReference type="SUPFAM" id="SSF55753">
    <property type="entry name" value="Actin depolymerizing proteins"/>
    <property type="match status" value="1"/>
</dbReference>
<evidence type="ECO:0000256" key="1">
    <source>
        <dbReference type="ARBA" id="ARBA00004123"/>
    </source>
</evidence>
<evidence type="ECO:0000256" key="5">
    <source>
        <dbReference type="ARBA" id="ARBA00023242"/>
    </source>
</evidence>
<dbReference type="Gene3D" id="3.40.20.10">
    <property type="entry name" value="Severin"/>
    <property type="match status" value="1"/>
</dbReference>
<dbReference type="FunFam" id="3.40.20.10:FF:000026">
    <property type="entry name" value="Glia maturation factor"/>
    <property type="match status" value="1"/>
</dbReference>
<name>A0A0A9YIS6_LYGHE</name>
<dbReference type="SMART" id="SM00102">
    <property type="entry name" value="ADF"/>
    <property type="match status" value="1"/>
</dbReference>
<organism evidence="8">
    <name type="scientific">Lygus hesperus</name>
    <name type="common">Western plant bug</name>
    <dbReference type="NCBI Taxonomy" id="30085"/>
    <lineage>
        <taxon>Eukaryota</taxon>
        <taxon>Metazoa</taxon>
        <taxon>Ecdysozoa</taxon>
        <taxon>Arthropoda</taxon>
        <taxon>Hexapoda</taxon>
        <taxon>Insecta</taxon>
        <taxon>Pterygota</taxon>
        <taxon>Neoptera</taxon>
        <taxon>Paraneoptera</taxon>
        <taxon>Hemiptera</taxon>
        <taxon>Heteroptera</taxon>
        <taxon>Panheteroptera</taxon>
        <taxon>Cimicomorpha</taxon>
        <taxon>Miridae</taxon>
        <taxon>Mirini</taxon>
        <taxon>Lygus</taxon>
    </lineage>
</organism>
<comment type="subcellular location">
    <subcellularLocation>
        <location evidence="2">Cytoplasm</location>
    </subcellularLocation>
    <subcellularLocation>
        <location evidence="1">Nucleus</location>
    </subcellularLocation>
</comment>
<dbReference type="InterPro" id="IPR011171">
    <property type="entry name" value="GMF"/>
</dbReference>
<dbReference type="GO" id="GO:0071846">
    <property type="term" value="P:actin filament debranching"/>
    <property type="evidence" value="ECO:0007669"/>
    <property type="project" value="InterPro"/>
</dbReference>
<dbReference type="PANTHER" id="PTHR11249:SF2">
    <property type="entry name" value="GLIA MATURATION FACTOR"/>
    <property type="match status" value="1"/>
</dbReference>
<proteinExistence type="inferred from homology"/>
<dbReference type="InterPro" id="IPR029006">
    <property type="entry name" value="ADF-H/Gelsolin-like_dom_sf"/>
</dbReference>